<dbReference type="Pfam" id="PF24032">
    <property type="entry name" value="YQBQ"/>
    <property type="match status" value="1"/>
</dbReference>
<organism evidence="2 3">
    <name type="scientific">Cohnella abietis</name>
    <dbReference type="NCBI Taxonomy" id="2507935"/>
    <lineage>
        <taxon>Bacteria</taxon>
        <taxon>Bacillati</taxon>
        <taxon>Bacillota</taxon>
        <taxon>Bacilli</taxon>
        <taxon>Bacillales</taxon>
        <taxon>Paenibacillaceae</taxon>
        <taxon>Cohnella</taxon>
    </lineage>
</organism>
<dbReference type="RefSeq" id="WP_130606306.1">
    <property type="nucleotide sequence ID" value="NZ_AP019400.1"/>
</dbReference>
<dbReference type="Proteomes" id="UP000289856">
    <property type="component" value="Chromosome"/>
</dbReference>
<dbReference type="InterPro" id="IPR056937">
    <property type="entry name" value="YqbQ/XkdQ"/>
</dbReference>
<evidence type="ECO:0000313" key="2">
    <source>
        <dbReference type="EMBL" id="BBI32051.1"/>
    </source>
</evidence>
<name>A0A3T1D1X5_9BACL</name>
<evidence type="ECO:0000313" key="3">
    <source>
        <dbReference type="Proteomes" id="UP000289856"/>
    </source>
</evidence>
<evidence type="ECO:0000259" key="1">
    <source>
        <dbReference type="Pfam" id="PF24032"/>
    </source>
</evidence>
<reference evidence="2 3" key="1">
    <citation type="submission" date="2019-01" db="EMBL/GenBank/DDBJ databases">
        <title>Complete genome sequence of Cohnella hallensis HS21 isolated from Korean fir (Abies koreana) rhizospheric soil.</title>
        <authorList>
            <person name="Jiang L."/>
            <person name="Kang S.W."/>
            <person name="Kim S."/>
            <person name="Jung J."/>
            <person name="Kim C.Y."/>
            <person name="Kim D.H."/>
            <person name="Kim S.W."/>
            <person name="Lee J."/>
        </authorList>
    </citation>
    <scope>NUCLEOTIDE SEQUENCE [LARGE SCALE GENOMIC DNA]</scope>
    <source>
        <strain evidence="2 3">HS21</strain>
    </source>
</reference>
<dbReference type="EMBL" id="AP019400">
    <property type="protein sequence ID" value="BBI32051.1"/>
    <property type="molecule type" value="Genomic_DNA"/>
</dbReference>
<keyword evidence="3" id="KW-1185">Reference proteome</keyword>
<dbReference type="AlphaFoldDB" id="A0A3T1D1X5"/>
<dbReference type="SUPFAM" id="SSF69279">
    <property type="entry name" value="Phage tail proteins"/>
    <property type="match status" value="1"/>
</dbReference>
<gene>
    <name evidence="2" type="ORF">KCTCHS21_14500</name>
</gene>
<accession>A0A3T1D1X5</accession>
<dbReference type="OrthoDB" id="1698671at2"/>
<proteinExistence type="predicted"/>
<sequence>MIEILLDNREGIWNISNVVSAVEWTTARIGKASSLSITLIKGGLYQKSLKINNGDTIRVTKDGVNMFFGYVFEIGFGKDEDVQIKAYDQIRYLLSSDTYVFKGLTATEIIKRIANDVGLKTSTLIDTKYKIPSMVEDGKKLIDTIWKALDLTLINGGGNYVFYDDFGKLALKDLSAALPDFYIGDGSLLTDFDFTRSIDADTYNFIKVVHDNKKAGKRETYIAKDSANIAKWGRLQLYQSADEGLNPAQINDLLNRLAAAKNRESQKLKIEAIGDIRVRAGSYIQIIIGELSIKQPMVVEECSHTFDGDHVMSLELRVV</sequence>
<dbReference type="KEGG" id="cohn:KCTCHS21_14500"/>
<feature type="domain" description="YqbQ/XkdQ" evidence="1">
    <location>
        <begin position="22"/>
        <end position="317"/>
    </location>
</feature>
<protein>
    <recommendedName>
        <fullName evidence="1">YqbQ/XkdQ domain-containing protein</fullName>
    </recommendedName>
</protein>